<dbReference type="SUPFAM" id="SSF81296">
    <property type="entry name" value="E set domains"/>
    <property type="match status" value="1"/>
</dbReference>
<evidence type="ECO:0000256" key="1">
    <source>
        <dbReference type="ARBA" id="ARBA00022729"/>
    </source>
</evidence>
<dbReference type="InterPro" id="IPR028994">
    <property type="entry name" value="Integrin_alpha_N"/>
</dbReference>
<dbReference type="InterPro" id="IPR026444">
    <property type="entry name" value="Secre_tail"/>
</dbReference>
<dbReference type="InterPro" id="IPR014756">
    <property type="entry name" value="Ig_E-set"/>
</dbReference>
<dbReference type="PANTHER" id="PTHR46580">
    <property type="entry name" value="SENSOR KINASE-RELATED"/>
    <property type="match status" value="1"/>
</dbReference>
<dbReference type="EMBL" id="CP043329">
    <property type="protein sequence ID" value="QEK52484.1"/>
    <property type="molecule type" value="Genomic_DNA"/>
</dbReference>
<evidence type="ECO:0000313" key="6">
    <source>
        <dbReference type="Proteomes" id="UP000323653"/>
    </source>
</evidence>
<dbReference type="Pfam" id="PF13517">
    <property type="entry name" value="FG-GAP_3"/>
    <property type="match status" value="7"/>
</dbReference>
<dbReference type="SUPFAM" id="SSF69318">
    <property type="entry name" value="Integrin alpha N-terminal domain"/>
    <property type="match status" value="3"/>
</dbReference>
<dbReference type="NCBIfam" id="TIGR04183">
    <property type="entry name" value="Por_Secre_tail"/>
    <property type="match status" value="1"/>
</dbReference>
<feature type="signal peptide" evidence="2">
    <location>
        <begin position="1"/>
        <end position="34"/>
    </location>
</feature>
<keyword evidence="6" id="KW-1185">Reference proteome</keyword>
<keyword evidence="1 2" id="KW-0732">Signal</keyword>
<gene>
    <name evidence="5" type="ORF">FYC62_13075</name>
</gene>
<name>A0A5C0VN82_9SPHI</name>
<protein>
    <submittedName>
        <fullName evidence="5">T9SS type A sorting domain-containing protein</fullName>
    </submittedName>
</protein>
<feature type="domain" description="Secretion system C-terminal sorting" evidence="4">
    <location>
        <begin position="1053"/>
        <end position="1124"/>
    </location>
</feature>
<dbReference type="Gene3D" id="2.60.40.10">
    <property type="entry name" value="Immunoglobulins"/>
    <property type="match status" value="2"/>
</dbReference>
<proteinExistence type="predicted"/>
<evidence type="ECO:0000259" key="4">
    <source>
        <dbReference type="Pfam" id="PF18962"/>
    </source>
</evidence>
<dbReference type="Gene3D" id="2.130.10.130">
    <property type="entry name" value="Integrin alpha, N-terminal"/>
    <property type="match status" value="5"/>
</dbReference>
<feature type="domain" description="IPT/TIG" evidence="3">
    <location>
        <begin position="498"/>
        <end position="556"/>
    </location>
</feature>
<evidence type="ECO:0000313" key="5">
    <source>
        <dbReference type="EMBL" id="QEK52484.1"/>
    </source>
</evidence>
<sequence>MITIFTCKSLLKFKVNKVLISLFALIFASINVSAQVPSITSFNPLSAKPGDAVTITGTNFNTTTTNNVVFFGATKAAVTAATTTSLIVTVPTGATFAPITLLNTATGLATQSLGSFNPIYSPEKTNITTADFAAEQVLAAGNAPHLIAVSDLDGDGKSDLAVANKNSNTVSVYHNISNIGNITSASFATKVDFATENEPFAVAIRDLDGDGKPDLVVTNYGSSSISVFRNISTTGLLDAGSFDNKIDFTTGSSPRIASIGDLDGDGKPDLAVVNESSGDISILRNTSTTGSLSFAPKVDVVAGSSSRFIAIGDLNADGKLDLAVTNFGSNNFSVFLNASSIGNVNFNPKVDFTAGTRPIAVAIDDFDGDGKSDLAILNRNSSNISVFLNASSNGNFNLNPKIDVTTGNIHEYFSIGDLDGDSRPDFIVPVLGSNTFSLLRNTSSSGMLSFSSSVSLSIGNNPHSVVIADLDGDHKPDLVTSHYLSNTISILRNTDLPPTITSFSPLNAKPGDAVTITGTNFNTTTTNNVVFFGATRATVTAATATSLTVTVPVGATYDYLNVLNTGTTLAAQSLKKFHPLFSPSKAGVFTTDDKVDFAAGDSPIFTASGDLDGDGKADLVVANYVGNTISVLRNTATNGSISSSSFADKIDLSTVLPINVIISDIDGDGKPDVIVSNSASANISIFRNTSTSGNISFAAKEFLVVNASFYSWFTIGDFNSDGKPDIAVAKDGEILVYPNSSSSGSISFSSAITIVGQLYTYNITAADIDGDNLLDLVLGGDTGFTVYRNTSINGVVSFENGVFIRTREYDVSMVIGDLDGDTKLDVAVTYGFDSRFSCFLNTSTPGNINFAAKVDFLLGSHDSFALGDIDSDGKPDLLTANNSFVNVFPNTSSIGSINFGSVVQITAGLVTRNVIVGDIDGDTKPDLIVANEFSDNVSVIRNADIVPLPVSLISYQAKLQTNGTVQLNWLTASETNNSYFEILKSTDGKNFSSIAKVNGSGNSTQQAQYDYTDTRPASGSNYYQLIQYDDNGKQTDLGVRAVNVTLGSKELTVYPNPASSLINLSFEADVYQKLEVIDLTGKILMSQTIQKQENSISLDINKLSTGFYHIRLTGTGKITTKQIIKQ</sequence>
<feature type="domain" description="IPT/TIG" evidence="3">
    <location>
        <begin position="37"/>
        <end position="104"/>
    </location>
</feature>
<organism evidence="5 6">
    <name type="scientific">Pedobacter aquae</name>
    <dbReference type="NCBI Taxonomy" id="2605747"/>
    <lineage>
        <taxon>Bacteria</taxon>
        <taxon>Pseudomonadati</taxon>
        <taxon>Bacteroidota</taxon>
        <taxon>Sphingobacteriia</taxon>
        <taxon>Sphingobacteriales</taxon>
        <taxon>Sphingobacteriaceae</taxon>
        <taxon>Pedobacter</taxon>
    </lineage>
</organism>
<dbReference type="Pfam" id="PF01833">
    <property type="entry name" value="TIG"/>
    <property type="match status" value="2"/>
</dbReference>
<dbReference type="InterPro" id="IPR013783">
    <property type="entry name" value="Ig-like_fold"/>
</dbReference>
<dbReference type="RefSeq" id="WP_149075259.1">
    <property type="nucleotide sequence ID" value="NZ_CP043329.1"/>
</dbReference>
<dbReference type="InterPro" id="IPR002909">
    <property type="entry name" value="IPT_dom"/>
</dbReference>
<reference evidence="5 6" key="1">
    <citation type="submission" date="2019-08" db="EMBL/GenBank/DDBJ databases">
        <title>Pedobacter sp. nov., isolated from Han river, South Korea.</title>
        <authorList>
            <person name="Lee D.-H."/>
            <person name="Kim Y.-S."/>
            <person name="Hwang E.-M."/>
            <person name="Le Tran T.C."/>
            <person name="Cha C.-J."/>
        </authorList>
    </citation>
    <scope>NUCLEOTIDE SEQUENCE [LARGE SCALE GENOMIC DNA]</scope>
    <source>
        <strain evidence="5 6">CJ43</strain>
    </source>
</reference>
<dbReference type="InterPro" id="IPR013517">
    <property type="entry name" value="FG-GAP"/>
</dbReference>
<dbReference type="AlphaFoldDB" id="A0A5C0VN82"/>
<dbReference type="Pfam" id="PF18962">
    <property type="entry name" value="Por_Secre_tail"/>
    <property type="match status" value="1"/>
</dbReference>
<evidence type="ECO:0000259" key="3">
    <source>
        <dbReference type="Pfam" id="PF01833"/>
    </source>
</evidence>
<accession>A0A5C0VN82</accession>
<dbReference type="Proteomes" id="UP000323653">
    <property type="component" value="Chromosome"/>
</dbReference>
<evidence type="ECO:0000256" key="2">
    <source>
        <dbReference type="SAM" id="SignalP"/>
    </source>
</evidence>
<feature type="chain" id="PRO_5023149256" evidence="2">
    <location>
        <begin position="35"/>
        <end position="1126"/>
    </location>
</feature>
<dbReference type="KEGG" id="pej:FYC62_13075"/>